<dbReference type="Proteomes" id="UP000267536">
    <property type="component" value="Unassembled WGS sequence"/>
</dbReference>
<evidence type="ECO:0000313" key="3">
    <source>
        <dbReference type="Proteomes" id="UP000267536"/>
    </source>
</evidence>
<feature type="compositionally biased region" description="Basic and acidic residues" evidence="1">
    <location>
        <begin position="146"/>
        <end position="166"/>
    </location>
</feature>
<evidence type="ECO:0000313" key="2">
    <source>
        <dbReference type="EMBL" id="RPA65748.1"/>
    </source>
</evidence>
<keyword evidence="3" id="KW-1185">Reference proteome</keyword>
<dbReference type="AlphaFoldDB" id="A0A3N4GY28"/>
<reference evidence="2 3" key="1">
    <citation type="submission" date="2018-11" db="EMBL/GenBank/DDBJ databases">
        <title>Draft genome sequence of Gordonia sp. RS15-1S isolated from rice stems.</title>
        <authorList>
            <person name="Muangham S."/>
        </authorList>
    </citation>
    <scope>NUCLEOTIDE SEQUENCE [LARGE SCALE GENOMIC DNA]</scope>
    <source>
        <strain evidence="2 3">RS15-1S</strain>
    </source>
</reference>
<protein>
    <submittedName>
        <fullName evidence="2">Uncharacterized protein</fullName>
    </submittedName>
</protein>
<feature type="compositionally biased region" description="Basic and acidic residues" evidence="1">
    <location>
        <begin position="296"/>
        <end position="307"/>
    </location>
</feature>
<gene>
    <name evidence="2" type="ORF">EF294_03145</name>
</gene>
<accession>A0A3N4GY28</accession>
<comment type="caution">
    <text evidence="2">The sequence shown here is derived from an EMBL/GenBank/DDBJ whole genome shotgun (WGS) entry which is preliminary data.</text>
</comment>
<sequence>MGASETVSKLSDLLNSGSVTARQAADKAEKAGVDLRYGTIAAYWSGGHGRPTAKTLSKLAKVVPFTEKQLQEAAWDVSAPLGPYVAPDEAALLDERQRRAVDELIRSIVATRGHRHELEATQKSGASGEAREDQKNASRVSTGYGEHTDDYDLAGRDGGTDPEGKAADDARLHAEHFRNLLAQAVGMLTSARDDVLGEIVARGSTQSVDTHAVRRLVDGNESLASASIAVAKRAAVLELVETRDVAGAEGVIADLIADLRELVLRIETGQFDLIAANLPIEQRALAYANRRGPRRTRGEQLRDRDAGLGEESQDFNDGTDTGGFE</sequence>
<proteinExistence type="predicted"/>
<feature type="region of interest" description="Disordered" evidence="1">
    <location>
        <begin position="291"/>
        <end position="325"/>
    </location>
</feature>
<feature type="region of interest" description="Disordered" evidence="1">
    <location>
        <begin position="116"/>
        <end position="166"/>
    </location>
</feature>
<organism evidence="2 3">
    <name type="scientific">Gordonia oryzae</name>
    <dbReference type="NCBI Taxonomy" id="2487349"/>
    <lineage>
        <taxon>Bacteria</taxon>
        <taxon>Bacillati</taxon>
        <taxon>Actinomycetota</taxon>
        <taxon>Actinomycetes</taxon>
        <taxon>Mycobacteriales</taxon>
        <taxon>Gordoniaceae</taxon>
        <taxon>Gordonia</taxon>
    </lineage>
</organism>
<evidence type="ECO:0000256" key="1">
    <source>
        <dbReference type="SAM" id="MobiDB-lite"/>
    </source>
</evidence>
<dbReference type="EMBL" id="RKMH01000002">
    <property type="protein sequence ID" value="RPA65748.1"/>
    <property type="molecule type" value="Genomic_DNA"/>
</dbReference>
<name>A0A3N4GY28_9ACTN</name>